<name>A0A644VBD7_9ZZZZ</name>
<dbReference type="EMBL" id="VSSQ01000260">
    <property type="protein sequence ID" value="MPL88561.1"/>
    <property type="molecule type" value="Genomic_DNA"/>
</dbReference>
<feature type="domain" description="Peptidase M14" evidence="1">
    <location>
        <begin position="71"/>
        <end position="311"/>
    </location>
</feature>
<organism evidence="2">
    <name type="scientific">bioreactor metagenome</name>
    <dbReference type="NCBI Taxonomy" id="1076179"/>
    <lineage>
        <taxon>unclassified sequences</taxon>
        <taxon>metagenomes</taxon>
        <taxon>ecological metagenomes</taxon>
    </lineage>
</organism>
<dbReference type="AlphaFoldDB" id="A0A644VBD7"/>
<dbReference type="SUPFAM" id="SSF53187">
    <property type="entry name" value="Zn-dependent exopeptidases"/>
    <property type="match status" value="1"/>
</dbReference>
<evidence type="ECO:0000259" key="1">
    <source>
        <dbReference type="Pfam" id="PF00246"/>
    </source>
</evidence>
<dbReference type="Pfam" id="PF00246">
    <property type="entry name" value="Peptidase_M14"/>
    <property type="match status" value="1"/>
</dbReference>
<dbReference type="GO" id="GO:0006508">
    <property type="term" value="P:proteolysis"/>
    <property type="evidence" value="ECO:0007669"/>
    <property type="project" value="InterPro"/>
</dbReference>
<reference evidence="2" key="1">
    <citation type="submission" date="2019-08" db="EMBL/GenBank/DDBJ databases">
        <authorList>
            <person name="Kucharzyk K."/>
            <person name="Murdoch R.W."/>
            <person name="Higgins S."/>
            <person name="Loffler F."/>
        </authorList>
    </citation>
    <scope>NUCLEOTIDE SEQUENCE</scope>
</reference>
<gene>
    <name evidence="2" type="ORF">SDC9_34587</name>
</gene>
<proteinExistence type="predicted"/>
<dbReference type="InterPro" id="IPR000834">
    <property type="entry name" value="Peptidase_M14"/>
</dbReference>
<dbReference type="GO" id="GO:0008270">
    <property type="term" value="F:zinc ion binding"/>
    <property type="evidence" value="ECO:0007669"/>
    <property type="project" value="InterPro"/>
</dbReference>
<protein>
    <recommendedName>
        <fullName evidence="1">Peptidase M14 domain-containing protein</fullName>
    </recommendedName>
</protein>
<dbReference type="Gene3D" id="3.40.630.10">
    <property type="entry name" value="Zn peptidases"/>
    <property type="match status" value="1"/>
</dbReference>
<dbReference type="GO" id="GO:0004181">
    <property type="term" value="F:metallocarboxypeptidase activity"/>
    <property type="evidence" value="ECO:0007669"/>
    <property type="project" value="InterPro"/>
</dbReference>
<evidence type="ECO:0000313" key="2">
    <source>
        <dbReference type="EMBL" id="MPL88561.1"/>
    </source>
</evidence>
<accession>A0A644VBD7</accession>
<sequence>MRKEQVLLLTILSLLISNLLKSQDIEVLKYGKYSFEVPKEYLDERENIPDFWVNTNEDVNKYLLKKVRKGKVEIIGVSAGGRPIYSVSYGKSRQWGGTTTFSGSLGFRNVEAYRGPDHDKKVYLGLSGVHGGEFEGIVGTINLISIIETGKDLRGVEWPEITKVVKQIDRLVLIPIVNPDGRARVPIRMQKYRDGNHLVHEYLNTGGNPDGTLIGWPQVKALIPLDFNRPGFPGGYPNDAGVNIMHDDFLGNIQPETRALLNITAKEKPDVTINMHTGADYMFLLRPFAEMELQPVFDSIYRHVHSRLASEGLLRTRNIEEESNPAKVKMGKFNLDGALNLHSGTLSIVVESPSHGYARKSGGKLAEHTPEMLLDAQLYCHFEVLNFLVISGGRSKWH</sequence>
<comment type="caution">
    <text evidence="2">The sequence shown here is derived from an EMBL/GenBank/DDBJ whole genome shotgun (WGS) entry which is preliminary data.</text>
</comment>